<reference evidence="1" key="2">
    <citation type="journal article" date="2017" name="J. Med. Entomol.">
        <title>Transcriptome Analysis of the Triatoma infestans (Hemiptera: Reduviidae) Integument.</title>
        <authorList>
            <person name="Calderon-Fernandez G.M."/>
            <person name="Moriconi D.E."/>
            <person name="Dulbecco A.B."/>
            <person name="Juarez M.P."/>
        </authorList>
    </citation>
    <scope>NUCLEOTIDE SEQUENCE</scope>
    <source>
        <strain evidence="1">Int1</strain>
        <tissue evidence="1">Integument</tissue>
    </source>
</reference>
<accession>A0A171AQW3</accession>
<evidence type="ECO:0000313" key="1">
    <source>
        <dbReference type="EMBL" id="JAS02377.1"/>
    </source>
</evidence>
<dbReference type="AlphaFoldDB" id="A0A171AQW3"/>
<proteinExistence type="predicted"/>
<dbReference type="EMBL" id="GEMB01000761">
    <property type="protein sequence ID" value="JAS02377.1"/>
    <property type="molecule type" value="Transcribed_RNA"/>
</dbReference>
<sequence>MEEIFLRKKEMYRYWLRQKYHNDSHLHTTKLIVRYDEKGCGCFPSDKKILCGKTREGRTRNMLP</sequence>
<reference evidence="1" key="1">
    <citation type="submission" date="2016-04" db="EMBL/GenBank/DDBJ databases">
        <authorList>
            <person name="Calderon-Fernandez G.M.Sr."/>
        </authorList>
    </citation>
    <scope>NUCLEOTIDE SEQUENCE</scope>
    <source>
        <strain evidence="1">Int1</strain>
        <tissue evidence="1">Integument</tissue>
    </source>
</reference>
<protein>
    <submittedName>
        <fullName evidence="1">Chymotrypsin-2</fullName>
    </submittedName>
</protein>
<name>A0A171AQW3_TRIIF</name>
<organism evidence="1">
    <name type="scientific">Triatoma infestans</name>
    <name type="common">Assassin bug</name>
    <dbReference type="NCBI Taxonomy" id="30076"/>
    <lineage>
        <taxon>Eukaryota</taxon>
        <taxon>Metazoa</taxon>
        <taxon>Ecdysozoa</taxon>
        <taxon>Arthropoda</taxon>
        <taxon>Hexapoda</taxon>
        <taxon>Insecta</taxon>
        <taxon>Pterygota</taxon>
        <taxon>Neoptera</taxon>
        <taxon>Paraneoptera</taxon>
        <taxon>Hemiptera</taxon>
        <taxon>Heteroptera</taxon>
        <taxon>Panheteroptera</taxon>
        <taxon>Cimicomorpha</taxon>
        <taxon>Reduviidae</taxon>
        <taxon>Triatominae</taxon>
        <taxon>Triatoma</taxon>
    </lineage>
</organism>